<dbReference type="RefSeq" id="WP_033101787.1">
    <property type="nucleotide sequence ID" value="NZ_JACEIP010000008.1"/>
</dbReference>
<dbReference type="GO" id="GO:0008080">
    <property type="term" value="F:N-acetyltransferase activity"/>
    <property type="evidence" value="ECO:0007669"/>
    <property type="project" value="InterPro"/>
</dbReference>
<reference evidence="2 3" key="1">
    <citation type="submission" date="2020-07" db="EMBL/GenBank/DDBJ databases">
        <authorList>
            <person name="Feng H."/>
        </authorList>
    </citation>
    <scope>NUCLEOTIDE SEQUENCE [LARGE SCALE GENOMIC DNA]</scope>
    <source>
        <strain evidence="3">s-11</strain>
    </source>
</reference>
<dbReference type="SUPFAM" id="SSF55729">
    <property type="entry name" value="Acyl-CoA N-acyltransferases (Nat)"/>
    <property type="match status" value="1"/>
</dbReference>
<dbReference type="OrthoDB" id="9789053at2"/>
<organism evidence="2 3">
    <name type="scientific">Thermoactinomyces daqus</name>
    <dbReference type="NCBI Taxonomy" id="1329516"/>
    <lineage>
        <taxon>Bacteria</taxon>
        <taxon>Bacillati</taxon>
        <taxon>Bacillota</taxon>
        <taxon>Bacilli</taxon>
        <taxon>Bacillales</taxon>
        <taxon>Thermoactinomycetaceae</taxon>
        <taxon>Thermoactinomyces</taxon>
    </lineage>
</organism>
<dbReference type="AlphaFoldDB" id="A0A7W2AIB9"/>
<gene>
    <name evidence="2" type="ORF">H1164_07255</name>
</gene>
<dbReference type="InterPro" id="IPR016181">
    <property type="entry name" value="Acyl_CoA_acyltransferase"/>
</dbReference>
<evidence type="ECO:0000313" key="3">
    <source>
        <dbReference type="Proteomes" id="UP000530514"/>
    </source>
</evidence>
<comment type="caution">
    <text evidence="2">The sequence shown here is derived from an EMBL/GenBank/DDBJ whole genome shotgun (WGS) entry which is preliminary data.</text>
</comment>
<dbReference type="PANTHER" id="PTHR13538">
    <property type="entry name" value="N-ACETYLTRANSFERASE 6"/>
    <property type="match status" value="1"/>
</dbReference>
<dbReference type="Proteomes" id="UP000530514">
    <property type="component" value="Unassembled WGS sequence"/>
</dbReference>
<dbReference type="InterPro" id="IPR000182">
    <property type="entry name" value="GNAT_dom"/>
</dbReference>
<dbReference type="PROSITE" id="PS51186">
    <property type="entry name" value="GNAT"/>
    <property type="match status" value="1"/>
</dbReference>
<sequence>MLVILELSQRKDLFDEAVGVFWKQWGNKRNYKFYQDCMFHSCQTEDEIPRFYVALQNESIIGTYALIRNDLNSRQDLYPWLACLYVDQEHRGKRMGSRLLEHAVQETYKKGYEKLYLATDLEGYYEKYGWTHITEAYGIHGGSIKVYEKSTKQHRSLTK</sequence>
<name>A0A7W2AIB9_9BACL</name>
<protein>
    <submittedName>
        <fullName evidence="2">GNAT family N-acetyltransferase</fullName>
    </submittedName>
</protein>
<dbReference type="GO" id="GO:1905502">
    <property type="term" value="F:acetyl-CoA binding"/>
    <property type="evidence" value="ECO:0007669"/>
    <property type="project" value="TreeGrafter"/>
</dbReference>
<feature type="domain" description="N-acetyltransferase" evidence="1">
    <location>
        <begin position="2"/>
        <end position="153"/>
    </location>
</feature>
<dbReference type="CDD" id="cd04301">
    <property type="entry name" value="NAT_SF"/>
    <property type="match status" value="1"/>
</dbReference>
<dbReference type="PANTHER" id="PTHR13538:SF4">
    <property type="entry name" value="N-ALPHA-ACETYLTRANSFERASE 80"/>
    <property type="match status" value="1"/>
</dbReference>
<proteinExistence type="predicted"/>
<dbReference type="Pfam" id="PF13508">
    <property type="entry name" value="Acetyltransf_7"/>
    <property type="match status" value="1"/>
</dbReference>
<dbReference type="EMBL" id="JACEIP010000008">
    <property type="protein sequence ID" value="MBA4542698.1"/>
    <property type="molecule type" value="Genomic_DNA"/>
</dbReference>
<dbReference type="GO" id="GO:0005737">
    <property type="term" value="C:cytoplasm"/>
    <property type="evidence" value="ECO:0007669"/>
    <property type="project" value="TreeGrafter"/>
</dbReference>
<dbReference type="InterPro" id="IPR039840">
    <property type="entry name" value="NAA80"/>
</dbReference>
<accession>A0A7W2AIB9</accession>
<dbReference type="Gene3D" id="3.40.630.30">
    <property type="match status" value="1"/>
</dbReference>
<evidence type="ECO:0000259" key="1">
    <source>
        <dbReference type="PROSITE" id="PS51186"/>
    </source>
</evidence>
<keyword evidence="2" id="KW-0808">Transferase</keyword>
<keyword evidence="3" id="KW-1185">Reference proteome</keyword>
<evidence type="ECO:0000313" key="2">
    <source>
        <dbReference type="EMBL" id="MBA4542698.1"/>
    </source>
</evidence>